<organism evidence="2 3">
    <name type="scientific">Algoriphagus aestuariicola</name>
    <dbReference type="NCBI Taxonomy" id="1852016"/>
    <lineage>
        <taxon>Bacteria</taxon>
        <taxon>Pseudomonadati</taxon>
        <taxon>Bacteroidota</taxon>
        <taxon>Cytophagia</taxon>
        <taxon>Cytophagales</taxon>
        <taxon>Cyclobacteriaceae</taxon>
        <taxon>Algoriphagus</taxon>
    </lineage>
</organism>
<evidence type="ECO:0000313" key="3">
    <source>
        <dbReference type="Proteomes" id="UP000664698"/>
    </source>
</evidence>
<comment type="caution">
    <text evidence="2">The sequence shown here is derived from an EMBL/GenBank/DDBJ whole genome shotgun (WGS) entry which is preliminary data.</text>
</comment>
<dbReference type="Gene3D" id="3.40.50.410">
    <property type="entry name" value="von Willebrand factor, type A domain"/>
    <property type="match status" value="1"/>
</dbReference>
<dbReference type="Pfam" id="PF00092">
    <property type="entry name" value="VWA"/>
    <property type="match status" value="1"/>
</dbReference>
<reference evidence="2 3" key="1">
    <citation type="submission" date="2021-03" db="EMBL/GenBank/DDBJ databases">
        <title>novel species isolated from a fishpond in China.</title>
        <authorList>
            <person name="Lu H."/>
            <person name="Cai Z."/>
        </authorList>
    </citation>
    <scope>NUCLEOTIDE SEQUENCE [LARGE SCALE GENOMIC DNA]</scope>
    <source>
        <strain evidence="2 3">JCM 31546</strain>
    </source>
</reference>
<keyword evidence="3" id="KW-1185">Reference proteome</keyword>
<dbReference type="InterPro" id="IPR002035">
    <property type="entry name" value="VWF_A"/>
</dbReference>
<evidence type="ECO:0000313" key="2">
    <source>
        <dbReference type="EMBL" id="MBN7801207.1"/>
    </source>
</evidence>
<dbReference type="SMART" id="SM00327">
    <property type="entry name" value="VWA"/>
    <property type="match status" value="1"/>
</dbReference>
<name>A0ABS3BPH1_9BACT</name>
<dbReference type="InterPro" id="IPR036465">
    <property type="entry name" value="vWFA_dom_sf"/>
</dbReference>
<accession>A0ABS3BPH1</accession>
<sequence>MRAVVVLSLVFSFAFQGKGQAKEDLSPIIFIYDASGSMWGQLQGKSKMEIAVEVLSSSVNALPDAQKIGLVAYGHRNKSDCKDVEFLVEASQGTKGAITTALQTIKPLGMTPLAYSATQVIEQLRTSKTKATIILLTDGIESCDGDICRVVAEAKEEGIDFRMHIIGFGLKADETEQLKCAANAGEGQYYDASDAGALGTVLSEATSETVDKPKGNVSVYAVKNGVPIDALVTAYDQVAKREPISVRTYRDTAFFYLPPSKYNLEAKPLEGSDVNMITVSGVQSFDEKIIHQDLGFDGGKVRLTTTNNGANWDCLVKVLDQSGKVAATFRTYDAPKEAEVNPGIYKVTIQAMRIEGVNTYAEIDSVQIGGAAVTPLAYEFDSGTAFIDAQVNGGSIDAVVTVSEVKSGKNVAGGRTYDRGKEFLLNPGTYSVKIAPVGVHKDKSAQTITIEVKKGESTSKTLNF</sequence>
<dbReference type="EMBL" id="JAFKCW010000002">
    <property type="protein sequence ID" value="MBN7801207.1"/>
    <property type="molecule type" value="Genomic_DNA"/>
</dbReference>
<protein>
    <submittedName>
        <fullName evidence="2">VWA domain-containing protein</fullName>
    </submittedName>
</protein>
<evidence type="ECO:0000259" key="1">
    <source>
        <dbReference type="PROSITE" id="PS50234"/>
    </source>
</evidence>
<dbReference type="Proteomes" id="UP000664698">
    <property type="component" value="Unassembled WGS sequence"/>
</dbReference>
<proteinExistence type="predicted"/>
<feature type="domain" description="VWFA" evidence="1">
    <location>
        <begin position="27"/>
        <end position="210"/>
    </location>
</feature>
<dbReference type="RefSeq" id="WP_206569181.1">
    <property type="nucleotide sequence ID" value="NZ_JAFKCW010000002.1"/>
</dbReference>
<gene>
    <name evidence="2" type="ORF">J0A67_10060</name>
</gene>
<dbReference type="PROSITE" id="PS50234">
    <property type="entry name" value="VWFA"/>
    <property type="match status" value="1"/>
</dbReference>
<dbReference type="SUPFAM" id="SSF53300">
    <property type="entry name" value="vWA-like"/>
    <property type="match status" value="1"/>
</dbReference>